<feature type="coiled-coil region" evidence="1">
    <location>
        <begin position="52"/>
        <end position="79"/>
    </location>
</feature>
<evidence type="ECO:0000256" key="1">
    <source>
        <dbReference type="SAM" id="Coils"/>
    </source>
</evidence>
<sequence length="100" mass="10602">MQTRNPFLDEFSKLATSAAGVAQGVGEEARAFWRAQMERIIADMDLVRRDEFDAVKDLAAAARAEADALKARLDALEAGGAKSGKVASKAATSKKSTKSS</sequence>
<dbReference type="Pfam" id="PF04380">
    <property type="entry name" value="BMFP"/>
    <property type="match status" value="1"/>
</dbReference>
<evidence type="ECO:0000256" key="2">
    <source>
        <dbReference type="SAM" id="MobiDB-lite"/>
    </source>
</evidence>
<reference evidence="3 4" key="1">
    <citation type="journal article" date="2018" name="Genome Announc.">
        <title>Draft Genome Sequence of "Candidatus Phycosocius bacilliformis," an Alphaproteobacterial Ectosymbiont of the Hydrocarbon-Producing Green Alga Botryococcus braunii.</title>
        <authorList>
            <person name="Tanabe Y."/>
            <person name="Yamaguchi H."/>
            <person name="Watanabe M.M."/>
        </authorList>
    </citation>
    <scope>NUCLEOTIDE SEQUENCE [LARGE SCALE GENOMIC DNA]</scope>
    <source>
        <strain evidence="3 4">BOTRYCO-2</strain>
    </source>
</reference>
<dbReference type="AlphaFoldDB" id="A0A2P2EAJ3"/>
<evidence type="ECO:0000313" key="3">
    <source>
        <dbReference type="EMBL" id="GBF58096.1"/>
    </source>
</evidence>
<gene>
    <name evidence="3" type="ORF">PbB2_01767</name>
</gene>
<name>A0A2P2EAJ3_9PROT</name>
<keyword evidence="4" id="KW-1185">Reference proteome</keyword>
<feature type="region of interest" description="Disordered" evidence="2">
    <location>
        <begin position="80"/>
        <end position="100"/>
    </location>
</feature>
<dbReference type="Proteomes" id="UP000245086">
    <property type="component" value="Unassembled WGS sequence"/>
</dbReference>
<keyword evidence="1" id="KW-0175">Coiled coil</keyword>
<protein>
    <recommendedName>
        <fullName evidence="5">Membrane fusogenic activity</fullName>
    </recommendedName>
</protein>
<dbReference type="RefSeq" id="WP_108984970.1">
    <property type="nucleotide sequence ID" value="NZ_BFBR01000005.1"/>
</dbReference>
<feature type="compositionally biased region" description="Low complexity" evidence="2">
    <location>
        <begin position="80"/>
        <end position="94"/>
    </location>
</feature>
<dbReference type="EMBL" id="BFBR01000005">
    <property type="protein sequence ID" value="GBF58096.1"/>
    <property type="molecule type" value="Genomic_DNA"/>
</dbReference>
<comment type="caution">
    <text evidence="3">The sequence shown here is derived from an EMBL/GenBank/DDBJ whole genome shotgun (WGS) entry which is preliminary data.</text>
</comment>
<organism evidence="3 4">
    <name type="scientific">Candidatus Phycosocius bacilliformis</name>
    <dbReference type="NCBI Taxonomy" id="1445552"/>
    <lineage>
        <taxon>Bacteria</taxon>
        <taxon>Pseudomonadati</taxon>
        <taxon>Pseudomonadota</taxon>
        <taxon>Alphaproteobacteria</taxon>
        <taxon>Caulobacterales</taxon>
        <taxon>Caulobacterales incertae sedis</taxon>
        <taxon>Candidatus Phycosocius</taxon>
    </lineage>
</organism>
<evidence type="ECO:0000313" key="4">
    <source>
        <dbReference type="Proteomes" id="UP000245086"/>
    </source>
</evidence>
<evidence type="ECO:0008006" key="5">
    <source>
        <dbReference type="Google" id="ProtNLM"/>
    </source>
</evidence>
<proteinExistence type="predicted"/>
<dbReference type="InterPro" id="IPR007475">
    <property type="entry name" value="UbiK"/>
</dbReference>
<accession>A0A2P2EAJ3</accession>